<evidence type="ECO:0000313" key="2">
    <source>
        <dbReference type="Proteomes" id="UP000189935"/>
    </source>
</evidence>
<dbReference type="InterPro" id="IPR011257">
    <property type="entry name" value="DNA_glycosylase"/>
</dbReference>
<dbReference type="RefSeq" id="WP_079539167.1">
    <property type="nucleotide sequence ID" value="NZ_LT670844.1"/>
</dbReference>
<proteinExistence type="predicted"/>
<evidence type="ECO:0000313" key="1">
    <source>
        <dbReference type="EMBL" id="SHK38526.1"/>
    </source>
</evidence>
<dbReference type="AlphaFoldDB" id="A0A1M6S1J3"/>
<organism evidence="1 2">
    <name type="scientific">Bradyrhizobium lablabi</name>
    <dbReference type="NCBI Taxonomy" id="722472"/>
    <lineage>
        <taxon>Bacteria</taxon>
        <taxon>Pseudomonadati</taxon>
        <taxon>Pseudomonadota</taxon>
        <taxon>Alphaproteobacteria</taxon>
        <taxon>Hyphomicrobiales</taxon>
        <taxon>Nitrobacteraceae</taxon>
        <taxon>Bradyrhizobium</taxon>
    </lineage>
</organism>
<dbReference type="EMBL" id="LT670844">
    <property type="protein sequence ID" value="SHK38526.1"/>
    <property type="molecule type" value="Genomic_DNA"/>
</dbReference>
<dbReference type="GO" id="GO:0008725">
    <property type="term" value="F:DNA-3-methyladenine glycosylase activity"/>
    <property type="evidence" value="ECO:0007669"/>
    <property type="project" value="InterPro"/>
</dbReference>
<reference evidence="1 2" key="1">
    <citation type="submission" date="2016-11" db="EMBL/GenBank/DDBJ databases">
        <authorList>
            <person name="Jaros S."/>
            <person name="Januszkiewicz K."/>
            <person name="Wedrychowicz H."/>
        </authorList>
    </citation>
    <scope>NUCLEOTIDE SEQUENCE [LARGE SCALE GENOMIC DNA]</scope>
    <source>
        <strain evidence="1 2">GAS499</strain>
    </source>
</reference>
<dbReference type="InterPro" id="IPR052891">
    <property type="entry name" value="DNA-3mA_glycosylase"/>
</dbReference>
<dbReference type="Pfam" id="PF03352">
    <property type="entry name" value="Adenine_glyco"/>
    <property type="match status" value="1"/>
</dbReference>
<dbReference type="Proteomes" id="UP000189935">
    <property type="component" value="Chromosome I"/>
</dbReference>
<sequence length="240" mass="26448">MTIPFKTIRSRAEKRKGGAKALQALLPPKPEAKALARLGDDRALAEMTRRVFSAGFAWSVIEAKWAGFEQAFLKFEPGRLSLEPDEFWDALIKDARIVRNGAKIMSVRANASFVREVAKEHGSFGKWLAKWPSSDQIGLLELLAKRGSRLGGNTGQMLLRFLGWDGFVTSKDVVACLRDSGLDVAEAITSKRDLAKVQAQFNAWAEETGLPYTHLSRICGMSIGENYGTDTLARFVDGEA</sequence>
<dbReference type="PANTHER" id="PTHR30037">
    <property type="entry name" value="DNA-3-METHYLADENINE GLYCOSYLASE 1"/>
    <property type="match status" value="1"/>
</dbReference>
<dbReference type="PANTHER" id="PTHR30037:SF3">
    <property type="entry name" value="BLR0857 PROTEIN"/>
    <property type="match status" value="1"/>
</dbReference>
<accession>A0A1M6S1J3</accession>
<name>A0A1M6S1J3_9BRAD</name>
<dbReference type="InterPro" id="IPR005019">
    <property type="entry name" value="Adenine_glyco"/>
</dbReference>
<dbReference type="GO" id="GO:0006284">
    <property type="term" value="P:base-excision repair"/>
    <property type="evidence" value="ECO:0007669"/>
    <property type="project" value="InterPro"/>
</dbReference>
<protein>
    <submittedName>
        <fullName evidence="1">DNA-3-methyladenine glycosylase I</fullName>
    </submittedName>
</protein>
<dbReference type="SUPFAM" id="SSF48150">
    <property type="entry name" value="DNA-glycosylase"/>
    <property type="match status" value="1"/>
</dbReference>
<dbReference type="OrthoDB" id="9795156at2"/>
<gene>
    <name evidence="1" type="ORF">SAMN05444159_3126</name>
</gene>
<dbReference type="Gene3D" id="1.10.340.30">
    <property type="entry name" value="Hypothetical protein, domain 2"/>
    <property type="match status" value="1"/>
</dbReference>